<keyword evidence="1" id="KW-0812">Transmembrane</keyword>
<gene>
    <name evidence="2" type="ORF">MNBD_BACTEROID07-24</name>
</gene>
<dbReference type="AlphaFoldDB" id="A0A3B0UE35"/>
<name>A0A3B0UE35_9ZZZZ</name>
<feature type="transmembrane region" description="Helical" evidence="1">
    <location>
        <begin position="68"/>
        <end position="89"/>
    </location>
</feature>
<accession>A0A3B0UE35</accession>
<keyword evidence="1" id="KW-0472">Membrane</keyword>
<keyword evidence="1" id="KW-1133">Transmembrane helix</keyword>
<reference evidence="2" key="1">
    <citation type="submission" date="2018-06" db="EMBL/GenBank/DDBJ databases">
        <authorList>
            <person name="Zhirakovskaya E."/>
        </authorList>
    </citation>
    <scope>NUCLEOTIDE SEQUENCE</scope>
</reference>
<evidence type="ECO:0000313" key="2">
    <source>
        <dbReference type="EMBL" id="VAW29265.1"/>
    </source>
</evidence>
<sequence>MLVLRQVQQEEVLPALLELYWKIFYNFEQMKNFRGMKENIKRALIFVVVFNLVGDGILYLLSGTQTSFGHIFFMGLFSSVIALILFLLIRKIFATQNQKIGKT</sequence>
<organism evidence="2">
    <name type="scientific">hydrothermal vent metagenome</name>
    <dbReference type="NCBI Taxonomy" id="652676"/>
    <lineage>
        <taxon>unclassified sequences</taxon>
        <taxon>metagenomes</taxon>
        <taxon>ecological metagenomes</taxon>
    </lineage>
</organism>
<proteinExistence type="predicted"/>
<evidence type="ECO:0000256" key="1">
    <source>
        <dbReference type="SAM" id="Phobius"/>
    </source>
</evidence>
<feature type="transmembrane region" description="Helical" evidence="1">
    <location>
        <begin position="43"/>
        <end position="62"/>
    </location>
</feature>
<protein>
    <submittedName>
        <fullName evidence="2">Uncharacterized protein</fullName>
    </submittedName>
</protein>
<dbReference type="EMBL" id="UOET01000343">
    <property type="protein sequence ID" value="VAW29265.1"/>
    <property type="molecule type" value="Genomic_DNA"/>
</dbReference>